<organism evidence="10 11">
    <name type="scientific">Methylovorus glucosotrophus (strain SIP3-4)</name>
    <dbReference type="NCBI Taxonomy" id="582744"/>
    <lineage>
        <taxon>Bacteria</taxon>
        <taxon>Pseudomonadati</taxon>
        <taxon>Pseudomonadota</taxon>
        <taxon>Betaproteobacteria</taxon>
        <taxon>Nitrosomonadales</taxon>
        <taxon>Methylophilaceae</taxon>
        <taxon>Methylovorus</taxon>
    </lineage>
</organism>
<accession>C6X6J9</accession>
<dbReference type="SUPFAM" id="SSF56037">
    <property type="entry name" value="PheT/TilS domain"/>
    <property type="match status" value="1"/>
</dbReference>
<feature type="domain" description="Lysidine-tRNA(Ile) synthetase C-terminal" evidence="9">
    <location>
        <begin position="374"/>
        <end position="447"/>
    </location>
</feature>
<keyword evidence="4 8" id="KW-0819">tRNA processing</keyword>
<keyword evidence="11" id="KW-1185">Reference proteome</keyword>
<dbReference type="SMART" id="SM00977">
    <property type="entry name" value="TilS_C"/>
    <property type="match status" value="1"/>
</dbReference>
<dbReference type="PANTHER" id="PTHR43033:SF1">
    <property type="entry name" value="TRNA(ILE)-LYSIDINE SYNTHASE-RELATED"/>
    <property type="match status" value="1"/>
</dbReference>
<dbReference type="KEGG" id="mei:Msip34_1747"/>
<dbReference type="InterPro" id="IPR015262">
    <property type="entry name" value="tRNA_Ile_lys_synt_subst-bd"/>
</dbReference>
<evidence type="ECO:0000259" key="9">
    <source>
        <dbReference type="SMART" id="SM00977"/>
    </source>
</evidence>
<dbReference type="InterPro" id="IPR012094">
    <property type="entry name" value="tRNA_Ile_lys_synt"/>
</dbReference>
<dbReference type="AlphaFoldDB" id="C6X6J9"/>
<comment type="function">
    <text evidence="8">Ligates lysine onto the cytidine present at position 34 of the AUA codon-specific tRNA(Ile) that contains the anticodon CAU, in an ATP-dependent manner. Cytidine is converted to lysidine, thus changing the amino acid specificity of the tRNA from methionine to isoleucine.</text>
</comment>
<dbReference type="Proteomes" id="UP000002743">
    <property type="component" value="Chromosome"/>
</dbReference>
<evidence type="ECO:0000256" key="1">
    <source>
        <dbReference type="ARBA" id="ARBA00004496"/>
    </source>
</evidence>
<dbReference type="Gene3D" id="3.40.50.620">
    <property type="entry name" value="HUPs"/>
    <property type="match status" value="1"/>
</dbReference>
<dbReference type="InterPro" id="IPR012796">
    <property type="entry name" value="Lysidine-tRNA-synth_C"/>
</dbReference>
<feature type="binding site" evidence="8">
    <location>
        <begin position="40"/>
        <end position="45"/>
    </location>
    <ligand>
        <name>ATP</name>
        <dbReference type="ChEBI" id="CHEBI:30616"/>
    </ligand>
</feature>
<comment type="domain">
    <text evidence="8">The N-terminal region contains the highly conserved SGGXDS motif, predicted to be a P-loop motif involved in ATP binding.</text>
</comment>
<dbReference type="GO" id="GO:0006400">
    <property type="term" value="P:tRNA modification"/>
    <property type="evidence" value="ECO:0007669"/>
    <property type="project" value="UniProtKB-UniRule"/>
</dbReference>
<keyword evidence="2 8" id="KW-0963">Cytoplasm</keyword>
<dbReference type="Gene3D" id="1.20.59.20">
    <property type="match status" value="1"/>
</dbReference>
<dbReference type="EC" id="6.3.4.19" evidence="8"/>
<evidence type="ECO:0000256" key="6">
    <source>
        <dbReference type="ARBA" id="ARBA00022840"/>
    </source>
</evidence>
<comment type="subcellular location">
    <subcellularLocation>
        <location evidence="1 8">Cytoplasm</location>
    </subcellularLocation>
</comment>
<dbReference type="GO" id="GO:0005524">
    <property type="term" value="F:ATP binding"/>
    <property type="evidence" value="ECO:0007669"/>
    <property type="project" value="UniProtKB-UniRule"/>
</dbReference>
<keyword evidence="6 8" id="KW-0067">ATP-binding</keyword>
<protein>
    <recommendedName>
        <fullName evidence="8">tRNA(Ile)-lysidine synthase</fullName>
        <ecNumber evidence="8">6.3.4.19</ecNumber>
    </recommendedName>
    <alternativeName>
        <fullName evidence="8">tRNA(Ile)-2-lysyl-cytidine synthase</fullName>
    </alternativeName>
    <alternativeName>
        <fullName evidence="8">tRNA(Ile)-lysidine synthetase</fullName>
    </alternativeName>
</protein>
<comment type="catalytic activity">
    <reaction evidence="7 8">
        <text>cytidine(34) in tRNA(Ile2) + L-lysine + ATP = lysidine(34) in tRNA(Ile2) + AMP + diphosphate + H(+)</text>
        <dbReference type="Rhea" id="RHEA:43744"/>
        <dbReference type="Rhea" id="RHEA-COMP:10625"/>
        <dbReference type="Rhea" id="RHEA-COMP:10670"/>
        <dbReference type="ChEBI" id="CHEBI:15378"/>
        <dbReference type="ChEBI" id="CHEBI:30616"/>
        <dbReference type="ChEBI" id="CHEBI:32551"/>
        <dbReference type="ChEBI" id="CHEBI:33019"/>
        <dbReference type="ChEBI" id="CHEBI:82748"/>
        <dbReference type="ChEBI" id="CHEBI:83665"/>
        <dbReference type="ChEBI" id="CHEBI:456215"/>
        <dbReference type="EC" id="6.3.4.19"/>
    </reaction>
</comment>
<reference evidence="11" key="1">
    <citation type="submission" date="2009-07" db="EMBL/GenBank/DDBJ databases">
        <title>Complete sequence of chromosome of Methylovorus sp. SIP3-4.</title>
        <authorList>
            <person name="Lucas S."/>
            <person name="Copeland A."/>
            <person name="Lapidus A."/>
            <person name="Glavina del Rio T."/>
            <person name="Tice H."/>
            <person name="Bruce D."/>
            <person name="Goodwin L."/>
            <person name="Pitluck S."/>
            <person name="Clum A."/>
            <person name="Larimer F."/>
            <person name="Land M."/>
            <person name="Hauser L."/>
            <person name="Kyrpides N."/>
            <person name="Mikhailova N."/>
            <person name="Kayluzhnaya M."/>
            <person name="Chistoserdova L."/>
        </authorList>
    </citation>
    <scope>NUCLEOTIDE SEQUENCE [LARGE SCALE GENOMIC DNA]</scope>
    <source>
        <strain evidence="11">SIP3-4</strain>
    </source>
</reference>
<proteinExistence type="inferred from homology"/>
<dbReference type="PANTHER" id="PTHR43033">
    <property type="entry name" value="TRNA(ILE)-LYSIDINE SYNTHASE-RELATED"/>
    <property type="match status" value="1"/>
</dbReference>
<dbReference type="eggNOG" id="COG0037">
    <property type="taxonomic scope" value="Bacteria"/>
</dbReference>
<sequence length="456" mass="50842">MSHSAAPGSAGALHSSRLQQHLQQFITQHHIEGHLLVALSGGLDSCVLLHLLATLPNNPGIRLSVMHVHHGLSPHADQWAEHCQRLCASHAIPLQVVHVQVPRDSGQGLEAAARHLRYEAMRAAHADYVVLAHHQDDQAETVMLQLLRGAGMRGLAAMASYDAQQGLLRPLLDISRAQLAEYAAQHQLEWVEDESNHDTHYDRNFCRQQVLPLLEQRFPGAGKALARSALQAAEAESLQMALAELDAANALRGDALNVARLQALGEVRARNLLRWWLSSRLRYLPHREHLQEMLRQLLTAADDAKLALLLDGEQGLWLRRYRGHAYVVAQRKSADLDIVWDQQPVVALPDGSQLKFEQQLGAGLSLNRLSGKPLHIRHRQGGEHFKPYANRPGRSLKHWLQEADMPPWQREQLPLVFAEDQLIWVPGIGMASHLQAQSHEDGLLICWSGSPLKDAN</sequence>
<name>C6X6J9_METGS</name>
<dbReference type="STRING" id="582744.Msip34_1747"/>
<evidence type="ECO:0000256" key="7">
    <source>
        <dbReference type="ARBA" id="ARBA00048539"/>
    </source>
</evidence>
<dbReference type="InterPro" id="IPR014729">
    <property type="entry name" value="Rossmann-like_a/b/a_fold"/>
</dbReference>
<dbReference type="InterPro" id="IPR012795">
    <property type="entry name" value="tRNA_Ile_lys_synt_N"/>
</dbReference>
<dbReference type="SUPFAM" id="SSF52402">
    <property type="entry name" value="Adenine nucleotide alpha hydrolases-like"/>
    <property type="match status" value="1"/>
</dbReference>
<dbReference type="CDD" id="cd01992">
    <property type="entry name" value="TilS_N"/>
    <property type="match status" value="1"/>
</dbReference>
<dbReference type="HAMAP" id="MF_01161">
    <property type="entry name" value="tRNA_Ile_lys_synt"/>
    <property type="match status" value="1"/>
</dbReference>
<dbReference type="HOGENOM" id="CLU_018869_2_0_4"/>
<evidence type="ECO:0000256" key="2">
    <source>
        <dbReference type="ARBA" id="ARBA00022490"/>
    </source>
</evidence>
<dbReference type="InterPro" id="IPR011063">
    <property type="entry name" value="TilS/TtcA_N"/>
</dbReference>
<evidence type="ECO:0000256" key="3">
    <source>
        <dbReference type="ARBA" id="ARBA00022598"/>
    </source>
</evidence>
<dbReference type="RefSeq" id="WP_015830392.1">
    <property type="nucleotide sequence ID" value="NC_012969.1"/>
</dbReference>
<dbReference type="EMBL" id="CP001674">
    <property type="protein sequence ID" value="ACT50992.1"/>
    <property type="molecule type" value="Genomic_DNA"/>
</dbReference>
<dbReference type="Pfam" id="PF11734">
    <property type="entry name" value="TilS_C"/>
    <property type="match status" value="1"/>
</dbReference>
<evidence type="ECO:0000256" key="5">
    <source>
        <dbReference type="ARBA" id="ARBA00022741"/>
    </source>
</evidence>
<evidence type="ECO:0000256" key="8">
    <source>
        <dbReference type="HAMAP-Rule" id="MF_01161"/>
    </source>
</evidence>
<gene>
    <name evidence="8" type="primary">tilS</name>
    <name evidence="10" type="ordered locus">Msip34_1747</name>
</gene>
<evidence type="ECO:0000313" key="11">
    <source>
        <dbReference type="Proteomes" id="UP000002743"/>
    </source>
</evidence>
<dbReference type="GO" id="GO:0032267">
    <property type="term" value="F:tRNA(Ile)-lysidine synthase activity"/>
    <property type="evidence" value="ECO:0007669"/>
    <property type="project" value="UniProtKB-EC"/>
</dbReference>
<comment type="similarity">
    <text evidence="8">Belongs to the tRNA(Ile)-lysidine synthase family.</text>
</comment>
<dbReference type="NCBIfam" id="TIGR02433">
    <property type="entry name" value="lysidine_TilS_C"/>
    <property type="match status" value="1"/>
</dbReference>
<keyword evidence="3 8" id="KW-0436">Ligase</keyword>
<keyword evidence="5 8" id="KW-0547">Nucleotide-binding</keyword>
<evidence type="ECO:0000313" key="10">
    <source>
        <dbReference type="EMBL" id="ACT50992.1"/>
    </source>
</evidence>
<dbReference type="NCBIfam" id="TIGR02432">
    <property type="entry name" value="lysidine_TilS_N"/>
    <property type="match status" value="1"/>
</dbReference>
<dbReference type="Pfam" id="PF01171">
    <property type="entry name" value="ATP_bind_3"/>
    <property type="match status" value="1"/>
</dbReference>
<evidence type="ECO:0000256" key="4">
    <source>
        <dbReference type="ARBA" id="ARBA00022694"/>
    </source>
</evidence>
<reference evidence="10 11" key="2">
    <citation type="journal article" date="2011" name="J. Bacteriol.">
        <title>Genomes of three methylotrophs from a single niche uncover genetic and metabolic divergence of Methylophilaceae.</title>
        <authorList>
            <person name="Lapidus A."/>
            <person name="Clum A."/>
            <person name="Labutti K."/>
            <person name="Kaluzhnaya M.G."/>
            <person name="Lim S."/>
            <person name="Beck D.A."/>
            <person name="Glavina Del Rio T."/>
            <person name="Nolan M."/>
            <person name="Mavromatis K."/>
            <person name="Huntemann M."/>
            <person name="Lucas S."/>
            <person name="Lidstrom M.E."/>
            <person name="Ivanova N."/>
            <person name="Chistoserdova L."/>
        </authorList>
    </citation>
    <scope>NUCLEOTIDE SEQUENCE [LARGE SCALE GENOMIC DNA]</scope>
    <source>
        <strain evidence="10 11">SIP3-4</strain>
    </source>
</reference>
<dbReference type="SUPFAM" id="SSF82829">
    <property type="entry name" value="MesJ substrate recognition domain-like"/>
    <property type="match status" value="1"/>
</dbReference>
<dbReference type="GO" id="GO:0005737">
    <property type="term" value="C:cytoplasm"/>
    <property type="evidence" value="ECO:0007669"/>
    <property type="project" value="UniProtKB-SubCell"/>
</dbReference>
<dbReference type="Pfam" id="PF09179">
    <property type="entry name" value="TilS"/>
    <property type="match status" value="1"/>
</dbReference>